<dbReference type="InterPro" id="IPR001670">
    <property type="entry name" value="ADH_Fe/GldA"/>
</dbReference>
<dbReference type="SUPFAM" id="SSF56796">
    <property type="entry name" value="Dehydroquinate synthase-like"/>
    <property type="match status" value="1"/>
</dbReference>
<accession>A0A849L6B7</accession>
<evidence type="ECO:0000313" key="7">
    <source>
        <dbReference type="EMBL" id="NNU81692.1"/>
    </source>
</evidence>
<feature type="domain" description="Fe-containing alcohol dehydrogenase-like C-terminal" evidence="6">
    <location>
        <begin position="190"/>
        <end position="370"/>
    </location>
</feature>
<dbReference type="CDD" id="cd08183">
    <property type="entry name" value="Fe-ADH-like"/>
    <property type="match status" value="1"/>
</dbReference>
<evidence type="ECO:0000259" key="6">
    <source>
        <dbReference type="Pfam" id="PF25137"/>
    </source>
</evidence>
<name>A0A849L6B7_9RHOB</name>
<dbReference type="PANTHER" id="PTHR11496:SF102">
    <property type="entry name" value="ALCOHOL DEHYDROGENASE 4"/>
    <property type="match status" value="1"/>
</dbReference>
<sequence length="383" mass="38516">MSLPVFGFVTAGAIRFGRGVASEAVGFAAARGRRALVVHGATAARADWLVAGLERAGLATARIACAGEPALRELEAAVATARAHRPDVILSLGGGAAIDLGKAVAALSPVPGPALDYLEVVGKGRKLESDPLPFVAMPTTAGTGAEVTKNAVIGVPESRRKVSLRDDRMLPDLALVDPALTDGLPKAVTLACGLDAVTQVIEPYVSARANPLTDAICRAAIPEGLAALMRLMEGEDADARERMAWVSLSGGLALANSGLGAVHGLAGVLGGRIGGAHGAICGLLLPHVIRANMAAVPEGGLVHARLLEVRDWIATAMGVPAGDALDALAGWMVAQGLPTLGGLGVGQADLQTIADDAAASSSMKANPVPLPAPVLVGALRAAL</sequence>
<dbReference type="Pfam" id="PF00465">
    <property type="entry name" value="Fe-ADH"/>
    <property type="match status" value="1"/>
</dbReference>
<protein>
    <submittedName>
        <fullName evidence="7">Iron-containing alcohol dehydrogenase</fullName>
    </submittedName>
</protein>
<comment type="cofactor">
    <cofactor evidence="1">
        <name>Fe cation</name>
        <dbReference type="ChEBI" id="CHEBI:24875"/>
    </cofactor>
</comment>
<dbReference type="PANTHER" id="PTHR11496">
    <property type="entry name" value="ALCOHOL DEHYDROGENASE"/>
    <property type="match status" value="1"/>
</dbReference>
<dbReference type="GO" id="GO:0004022">
    <property type="term" value="F:alcohol dehydrogenase (NAD+) activity"/>
    <property type="evidence" value="ECO:0007669"/>
    <property type="project" value="UniProtKB-EC"/>
</dbReference>
<keyword evidence="3" id="KW-0560">Oxidoreductase</keyword>
<dbReference type="FunFam" id="3.40.50.1970:FF:000003">
    <property type="entry name" value="Alcohol dehydrogenase, iron-containing"/>
    <property type="match status" value="1"/>
</dbReference>
<organism evidence="7 8">
    <name type="scientific">Halovulum dunhuangense</name>
    <dbReference type="NCBI Taxonomy" id="1505036"/>
    <lineage>
        <taxon>Bacteria</taxon>
        <taxon>Pseudomonadati</taxon>
        <taxon>Pseudomonadota</taxon>
        <taxon>Alphaproteobacteria</taxon>
        <taxon>Rhodobacterales</taxon>
        <taxon>Paracoccaceae</taxon>
        <taxon>Halovulum</taxon>
    </lineage>
</organism>
<dbReference type="GO" id="GO:0046872">
    <property type="term" value="F:metal ion binding"/>
    <property type="evidence" value="ECO:0007669"/>
    <property type="project" value="InterPro"/>
</dbReference>
<keyword evidence="8" id="KW-1185">Reference proteome</keyword>
<proteinExistence type="inferred from homology"/>
<evidence type="ECO:0000313" key="8">
    <source>
        <dbReference type="Proteomes" id="UP000572377"/>
    </source>
</evidence>
<dbReference type="AlphaFoldDB" id="A0A849L6B7"/>
<dbReference type="InterPro" id="IPR039697">
    <property type="entry name" value="Alcohol_dehydrogenase_Fe"/>
</dbReference>
<evidence type="ECO:0000256" key="2">
    <source>
        <dbReference type="ARBA" id="ARBA00007358"/>
    </source>
</evidence>
<dbReference type="Pfam" id="PF25137">
    <property type="entry name" value="ADH_Fe_C"/>
    <property type="match status" value="1"/>
</dbReference>
<evidence type="ECO:0000256" key="3">
    <source>
        <dbReference type="ARBA" id="ARBA00023002"/>
    </source>
</evidence>
<dbReference type="Proteomes" id="UP000572377">
    <property type="component" value="Unassembled WGS sequence"/>
</dbReference>
<dbReference type="InterPro" id="IPR056798">
    <property type="entry name" value="ADH_Fe_C"/>
</dbReference>
<comment type="caution">
    <text evidence="7">The sequence shown here is derived from an EMBL/GenBank/DDBJ whole genome shotgun (WGS) entry which is preliminary data.</text>
</comment>
<reference evidence="7 8" key="1">
    <citation type="submission" date="2020-05" db="EMBL/GenBank/DDBJ databases">
        <title>Gimesia benthica sp. nov., a novel planctomycete isolated from a deep-sea water sample of the Northwest Indian Ocean.</title>
        <authorList>
            <person name="Wang J."/>
            <person name="Ruan C."/>
            <person name="Song L."/>
            <person name="Zhu Y."/>
            <person name="Li A."/>
            <person name="Zheng X."/>
            <person name="Wang L."/>
            <person name="Lu Z."/>
            <person name="Huang Y."/>
            <person name="Du W."/>
            <person name="Zhou Y."/>
            <person name="Huang L."/>
            <person name="Dai X."/>
        </authorList>
    </citation>
    <scope>NUCLEOTIDE SEQUENCE [LARGE SCALE GENOMIC DNA]</scope>
    <source>
        <strain evidence="7 8">YYQ-30</strain>
    </source>
</reference>
<comment type="catalytic activity">
    <reaction evidence="4">
        <text>a primary alcohol + NAD(+) = an aldehyde + NADH + H(+)</text>
        <dbReference type="Rhea" id="RHEA:10736"/>
        <dbReference type="ChEBI" id="CHEBI:15378"/>
        <dbReference type="ChEBI" id="CHEBI:15734"/>
        <dbReference type="ChEBI" id="CHEBI:17478"/>
        <dbReference type="ChEBI" id="CHEBI:57540"/>
        <dbReference type="ChEBI" id="CHEBI:57945"/>
        <dbReference type="EC" id="1.1.1.1"/>
    </reaction>
</comment>
<dbReference type="Gene3D" id="1.20.1090.10">
    <property type="entry name" value="Dehydroquinate synthase-like - alpha domain"/>
    <property type="match status" value="1"/>
</dbReference>
<dbReference type="Gene3D" id="3.40.50.1970">
    <property type="match status" value="1"/>
</dbReference>
<feature type="domain" description="Alcohol dehydrogenase iron-type/glycerol dehydrogenase GldA" evidence="5">
    <location>
        <begin position="13"/>
        <end position="178"/>
    </location>
</feature>
<comment type="similarity">
    <text evidence="2">Belongs to the iron-containing alcohol dehydrogenase family.</text>
</comment>
<evidence type="ECO:0000256" key="4">
    <source>
        <dbReference type="ARBA" id="ARBA00049243"/>
    </source>
</evidence>
<dbReference type="EMBL" id="JABFBC010000002">
    <property type="protein sequence ID" value="NNU81692.1"/>
    <property type="molecule type" value="Genomic_DNA"/>
</dbReference>
<evidence type="ECO:0000256" key="1">
    <source>
        <dbReference type="ARBA" id="ARBA00001962"/>
    </source>
</evidence>
<gene>
    <name evidence="7" type="ORF">HMH01_14725</name>
</gene>
<evidence type="ECO:0000259" key="5">
    <source>
        <dbReference type="Pfam" id="PF00465"/>
    </source>
</evidence>